<evidence type="ECO:0000313" key="3">
    <source>
        <dbReference type="Proteomes" id="UP000219036"/>
    </source>
</evidence>
<dbReference type="Proteomes" id="UP000219036">
    <property type="component" value="Unassembled WGS sequence"/>
</dbReference>
<reference evidence="3" key="1">
    <citation type="submission" date="2017-09" db="EMBL/GenBank/DDBJ databases">
        <authorList>
            <person name="Varghese N."/>
            <person name="Submissions S."/>
        </authorList>
    </citation>
    <scope>NUCLEOTIDE SEQUENCE [LARGE SCALE GENOMIC DNA]</scope>
    <source>
        <strain evidence="3">DSM 15103</strain>
    </source>
</reference>
<keyword evidence="2" id="KW-0575">Peroxidase</keyword>
<dbReference type="RefSeq" id="WP_219428896.1">
    <property type="nucleotide sequence ID" value="NZ_OBEI01000015.1"/>
</dbReference>
<gene>
    <name evidence="2" type="ORF">SAMN06265182_2089</name>
</gene>
<protein>
    <submittedName>
        <fullName evidence="2">Alkylhydroperoxidase AhpD family core domain-containing protein</fullName>
    </submittedName>
</protein>
<proteinExistence type="predicted"/>
<dbReference type="Pfam" id="PF02627">
    <property type="entry name" value="CMD"/>
    <property type="match status" value="1"/>
</dbReference>
<dbReference type="InterPro" id="IPR029032">
    <property type="entry name" value="AhpD-like"/>
</dbReference>
<feature type="domain" description="Carboxymuconolactone decarboxylase-like" evidence="1">
    <location>
        <begin position="30"/>
        <end position="106"/>
    </location>
</feature>
<dbReference type="PANTHER" id="PTHR33930:SF2">
    <property type="entry name" value="BLR3452 PROTEIN"/>
    <property type="match status" value="1"/>
</dbReference>
<dbReference type="NCBIfam" id="TIGR00778">
    <property type="entry name" value="ahpD_dom"/>
    <property type="match status" value="1"/>
</dbReference>
<dbReference type="SUPFAM" id="SSF69118">
    <property type="entry name" value="AhpD-like"/>
    <property type="match status" value="1"/>
</dbReference>
<organism evidence="2 3">
    <name type="scientific">Persephonella hydrogeniphila</name>
    <dbReference type="NCBI Taxonomy" id="198703"/>
    <lineage>
        <taxon>Bacteria</taxon>
        <taxon>Pseudomonadati</taxon>
        <taxon>Aquificota</taxon>
        <taxon>Aquificia</taxon>
        <taxon>Aquificales</taxon>
        <taxon>Hydrogenothermaceae</taxon>
        <taxon>Persephonella</taxon>
    </lineage>
</organism>
<dbReference type="AlphaFoldDB" id="A0A285NPZ8"/>
<dbReference type="InterPro" id="IPR003779">
    <property type="entry name" value="CMD-like"/>
</dbReference>
<keyword evidence="3" id="KW-1185">Reference proteome</keyword>
<accession>A0A285NPZ8</accession>
<dbReference type="EMBL" id="OBEI01000015">
    <property type="protein sequence ID" value="SNZ11600.1"/>
    <property type="molecule type" value="Genomic_DNA"/>
</dbReference>
<sequence>MPNNEETKIDMELYYKRFLALFEEVKKDYPTFVEGFMKFFQATEGPGAIDKKTKELISVALSVKSQCPYCISFHVKNAIAEGATRAEIVESAMVAALMGGGPAVAYMKYVFDACEQFGAK</sequence>
<dbReference type="InterPro" id="IPR004675">
    <property type="entry name" value="AhpD_core"/>
</dbReference>
<keyword evidence="2" id="KW-0560">Oxidoreductase</keyword>
<dbReference type="GO" id="GO:0051920">
    <property type="term" value="F:peroxiredoxin activity"/>
    <property type="evidence" value="ECO:0007669"/>
    <property type="project" value="InterPro"/>
</dbReference>
<evidence type="ECO:0000259" key="1">
    <source>
        <dbReference type="Pfam" id="PF02627"/>
    </source>
</evidence>
<dbReference type="Gene3D" id="1.20.1290.10">
    <property type="entry name" value="AhpD-like"/>
    <property type="match status" value="1"/>
</dbReference>
<name>A0A285NPZ8_9AQUI</name>
<dbReference type="PANTHER" id="PTHR33930">
    <property type="entry name" value="ALKYL HYDROPEROXIDE REDUCTASE AHPD"/>
    <property type="match status" value="1"/>
</dbReference>
<evidence type="ECO:0000313" key="2">
    <source>
        <dbReference type="EMBL" id="SNZ11600.1"/>
    </source>
</evidence>